<dbReference type="Pfam" id="PF14516">
    <property type="entry name" value="AAA_35"/>
    <property type="match status" value="1"/>
</dbReference>
<accession>A0A926UU37</accession>
<evidence type="ECO:0000313" key="2">
    <source>
        <dbReference type="EMBL" id="MBD2151395.1"/>
    </source>
</evidence>
<dbReference type="SUPFAM" id="SSF52540">
    <property type="entry name" value="P-loop containing nucleoside triphosphate hydrolases"/>
    <property type="match status" value="1"/>
</dbReference>
<dbReference type="Gene3D" id="3.40.50.300">
    <property type="entry name" value="P-loop containing nucleotide triphosphate hydrolases"/>
    <property type="match status" value="1"/>
</dbReference>
<evidence type="ECO:0000313" key="3">
    <source>
        <dbReference type="Proteomes" id="UP000631421"/>
    </source>
</evidence>
<sequence length="759" mass="87324">MTSAQPLNTNNQNLNNQNLNNNSFSGYQIGGSLPLGASSYIERQADLDLYDLLKAGECCYVFNSRQMGKSSLRVRVTQRLKQDGIRCATIDPQTIGTQLEQSQWYASVISNLLESFGLEDRFDLEEWWESRDWSSPVLCLHDFITKFLLVEIKAPIVIFVEEVDSLLNLAFKADDFFMLIRSLNDNRSQNPEYHRLAFALVGVATPMDLIQHEKHSAFNIGKAVEMSGFSLAEAAPLAKGLEDRFTESQSILKNVLDWTGGQPFLTQKLLSLVSQYLPENLAAELIAPEIAKIVETHIIHNWESQDKPPHLTTIRDRIVTVEEKLRGQMLDCYRRILENEVLEATTTTERVKLRLTGLVVKRDNNLRSYNPIYAAVFNQAWVAQQLTDLRPAFYAAAFYKWNSSEERQKQDSLLRGQILLDAETWAKGKRLSDEDDQFLLESRELEKQEQERLLATERLARRNAEEANRLLIEKQETERQLDLEKLAKESAEQERLIAIKRQEIAEEEWRVSEDKAIILDEAKRKADRRVKVGSAILAVTLALAAGAGVRAAQWLNDVSIKSEETITGLENIIAQKKNEIKYWEKLSQRKEFEIEYRQNVKSQLKRLNFNDVEIHEFISKVDDMYKDKESQNLSKNILKIASSNRSIEVQYFFKESDSLLKIDAIRMAIENTGFKFKSEKSNDKLPVNSILYGRGVNSEEVKVISLITIRAGLRIKAIEPFRLQYDRLPLTIQVGSNSEFEDREVWTEERIQNSEFRPK</sequence>
<dbReference type="InterPro" id="IPR027417">
    <property type="entry name" value="P-loop_NTPase"/>
</dbReference>
<proteinExistence type="predicted"/>
<keyword evidence="1" id="KW-0175">Coiled coil</keyword>
<protein>
    <submittedName>
        <fullName evidence="2">AAA-like domain-containing protein</fullName>
    </submittedName>
</protein>
<dbReference type="RefSeq" id="WP_190351815.1">
    <property type="nucleotide sequence ID" value="NZ_JACJPY010000052.1"/>
</dbReference>
<feature type="coiled-coil region" evidence="1">
    <location>
        <begin position="445"/>
        <end position="508"/>
    </location>
</feature>
<dbReference type="AlphaFoldDB" id="A0A926UU37"/>
<name>A0A926UU37_9CYAN</name>
<evidence type="ECO:0000256" key="1">
    <source>
        <dbReference type="SAM" id="Coils"/>
    </source>
</evidence>
<reference evidence="2" key="1">
    <citation type="journal article" date="2015" name="ISME J.">
        <title>Draft Genome Sequence of Streptomyces incarnatus NRRL8089, which Produces the Nucleoside Antibiotic Sinefungin.</title>
        <authorList>
            <person name="Oshima K."/>
            <person name="Hattori M."/>
            <person name="Shimizu H."/>
            <person name="Fukuda K."/>
            <person name="Nemoto M."/>
            <person name="Inagaki K."/>
            <person name="Tamura T."/>
        </authorList>
    </citation>
    <scope>NUCLEOTIDE SEQUENCE</scope>
    <source>
        <strain evidence="2">FACHB-1277</strain>
    </source>
</reference>
<dbReference type="EMBL" id="JACJPY010000052">
    <property type="protein sequence ID" value="MBD2151395.1"/>
    <property type="molecule type" value="Genomic_DNA"/>
</dbReference>
<organism evidence="2 3">
    <name type="scientific">Pseudanabaena cinerea FACHB-1277</name>
    <dbReference type="NCBI Taxonomy" id="2949581"/>
    <lineage>
        <taxon>Bacteria</taxon>
        <taxon>Bacillati</taxon>
        <taxon>Cyanobacteriota</taxon>
        <taxon>Cyanophyceae</taxon>
        <taxon>Pseudanabaenales</taxon>
        <taxon>Pseudanabaenaceae</taxon>
        <taxon>Pseudanabaena</taxon>
        <taxon>Pseudanabaena cinerea</taxon>
    </lineage>
</organism>
<gene>
    <name evidence="2" type="ORF">H6F44_14880</name>
</gene>
<keyword evidence="3" id="KW-1185">Reference proteome</keyword>
<dbReference type="Proteomes" id="UP000631421">
    <property type="component" value="Unassembled WGS sequence"/>
</dbReference>
<reference evidence="2" key="2">
    <citation type="submission" date="2020-08" db="EMBL/GenBank/DDBJ databases">
        <authorList>
            <person name="Chen M."/>
            <person name="Teng W."/>
            <person name="Zhao L."/>
            <person name="Hu C."/>
            <person name="Zhou Y."/>
            <person name="Han B."/>
            <person name="Song L."/>
            <person name="Shu W."/>
        </authorList>
    </citation>
    <scope>NUCLEOTIDE SEQUENCE</scope>
    <source>
        <strain evidence="2">FACHB-1277</strain>
    </source>
</reference>
<comment type="caution">
    <text evidence="2">The sequence shown here is derived from an EMBL/GenBank/DDBJ whole genome shotgun (WGS) entry which is preliminary data.</text>
</comment>